<comment type="subcellular location">
    <subcellularLocation>
        <location evidence="1">Nucleus</location>
    </subcellularLocation>
</comment>
<dbReference type="InterPro" id="IPR044666">
    <property type="entry name" value="Cyclophilin_A-like"/>
</dbReference>
<dbReference type="Gene3D" id="2.40.100.10">
    <property type="entry name" value="Cyclophilin-like"/>
    <property type="match status" value="1"/>
</dbReference>
<dbReference type="GO" id="GO:0006457">
    <property type="term" value="P:protein folding"/>
    <property type="evidence" value="ECO:0007669"/>
    <property type="project" value="InterPro"/>
</dbReference>
<evidence type="ECO:0000256" key="2">
    <source>
        <dbReference type="ARBA" id="ARBA00007365"/>
    </source>
</evidence>
<evidence type="ECO:0000256" key="3">
    <source>
        <dbReference type="ARBA" id="ARBA00023242"/>
    </source>
</evidence>
<dbReference type="EMBL" id="KL225790">
    <property type="protein sequence ID" value="KFM02990.1"/>
    <property type="molecule type" value="Genomic_DNA"/>
</dbReference>
<keyword evidence="5 7" id="KW-0413">Isomerase</keyword>
<dbReference type="InterPro" id="IPR029000">
    <property type="entry name" value="Cyclophilin-like_dom_sf"/>
</dbReference>
<dbReference type="EC" id="5.2.1.8" evidence="5"/>
<evidence type="ECO:0000256" key="4">
    <source>
        <dbReference type="ARBA" id="ARBA00046368"/>
    </source>
</evidence>
<dbReference type="AlphaFoldDB" id="A0A087QP36"/>
<comment type="catalytic activity">
    <reaction evidence="5">
        <text>[protein]-peptidylproline (omega=180) = [protein]-peptidylproline (omega=0)</text>
        <dbReference type="Rhea" id="RHEA:16237"/>
        <dbReference type="Rhea" id="RHEA-COMP:10747"/>
        <dbReference type="Rhea" id="RHEA-COMP:10748"/>
        <dbReference type="ChEBI" id="CHEBI:83833"/>
        <dbReference type="ChEBI" id="CHEBI:83834"/>
        <dbReference type="EC" id="5.2.1.8"/>
    </reaction>
</comment>
<dbReference type="PANTHER" id="PTHR45625:SF6">
    <property type="entry name" value="SPLICEOSOME-ASSOCIATED PROTEIN CWC27 HOMOLOG"/>
    <property type="match status" value="1"/>
</dbReference>
<dbReference type="SUPFAM" id="SSF50891">
    <property type="entry name" value="Cyclophilin-like"/>
    <property type="match status" value="1"/>
</dbReference>
<sequence length="119" mass="13239">VLLRTTAGDIDIELWSKEAPKACRNFIQLCMEEYYNNTIFHRVVPGFIVQGGDPTGTGSGGDSIYGAPFKDEFHSRLRFNRRGLVAMANAGPHDNGSQFFFTLGRADELNNKHTIFGKV</sequence>
<dbReference type="Pfam" id="PF00160">
    <property type="entry name" value="Pro_isomerase"/>
    <property type="match status" value="1"/>
</dbReference>
<dbReference type="PROSITE" id="PS50072">
    <property type="entry name" value="CSA_PPIASE_2"/>
    <property type="match status" value="1"/>
</dbReference>
<reference evidence="7 8" key="1">
    <citation type="submission" date="2014-04" db="EMBL/GenBank/DDBJ databases">
        <title>Genome evolution of avian class.</title>
        <authorList>
            <person name="Zhang G."/>
            <person name="Li C."/>
        </authorList>
    </citation>
    <scope>NUCLEOTIDE SEQUENCE [LARGE SCALE GENOMIC DNA]</scope>
    <source>
        <strain evidence="7">BGI_AS27</strain>
    </source>
</reference>
<evidence type="ECO:0000313" key="8">
    <source>
        <dbReference type="Proteomes" id="UP000053286"/>
    </source>
</evidence>
<dbReference type="PRINTS" id="PR00153">
    <property type="entry name" value="CSAPPISMRASE"/>
</dbReference>
<organism evidence="7 8">
    <name type="scientific">Aptenodytes forsteri</name>
    <name type="common">Emperor penguin</name>
    <dbReference type="NCBI Taxonomy" id="9233"/>
    <lineage>
        <taxon>Eukaryota</taxon>
        <taxon>Metazoa</taxon>
        <taxon>Chordata</taxon>
        <taxon>Craniata</taxon>
        <taxon>Vertebrata</taxon>
        <taxon>Euteleostomi</taxon>
        <taxon>Archelosauria</taxon>
        <taxon>Archosauria</taxon>
        <taxon>Dinosauria</taxon>
        <taxon>Saurischia</taxon>
        <taxon>Theropoda</taxon>
        <taxon>Coelurosauria</taxon>
        <taxon>Aves</taxon>
        <taxon>Neognathae</taxon>
        <taxon>Neoaves</taxon>
        <taxon>Aequornithes</taxon>
        <taxon>Sphenisciformes</taxon>
        <taxon>Spheniscidae</taxon>
        <taxon>Aptenodytes</taxon>
    </lineage>
</organism>
<evidence type="ECO:0000256" key="1">
    <source>
        <dbReference type="ARBA" id="ARBA00004123"/>
    </source>
</evidence>
<gene>
    <name evidence="7" type="ORF">AS27_15488</name>
</gene>
<dbReference type="Proteomes" id="UP000053286">
    <property type="component" value="Unassembled WGS sequence"/>
</dbReference>
<accession>A0A087QP36</accession>
<evidence type="ECO:0000313" key="7">
    <source>
        <dbReference type="EMBL" id="KFM02990.1"/>
    </source>
</evidence>
<dbReference type="GO" id="GO:0071013">
    <property type="term" value="C:catalytic step 2 spliceosome"/>
    <property type="evidence" value="ECO:0007669"/>
    <property type="project" value="TreeGrafter"/>
</dbReference>
<keyword evidence="8" id="KW-1185">Reference proteome</keyword>
<keyword evidence="3" id="KW-0539">Nucleus</keyword>
<dbReference type="PROSITE" id="PS00170">
    <property type="entry name" value="CSA_PPIASE_1"/>
    <property type="match status" value="1"/>
</dbReference>
<comment type="function">
    <text evidence="5">PPIases accelerate the folding of proteins. It catalyzes the cis-trans isomerization of proline imidic peptide bonds in oligopeptides.</text>
</comment>
<feature type="non-terminal residue" evidence="7">
    <location>
        <position position="1"/>
    </location>
</feature>
<name>A0A087QP36_APTFO</name>
<dbReference type="InterPro" id="IPR020892">
    <property type="entry name" value="Cyclophilin-type_PPIase_CS"/>
</dbReference>
<comment type="similarity">
    <text evidence="2 5">Belongs to the cyclophilin-type PPIase family.</text>
</comment>
<dbReference type="InterPro" id="IPR002130">
    <property type="entry name" value="Cyclophilin-type_PPIase_dom"/>
</dbReference>
<dbReference type="GO" id="GO:0003755">
    <property type="term" value="F:peptidyl-prolyl cis-trans isomerase activity"/>
    <property type="evidence" value="ECO:0007669"/>
    <property type="project" value="UniProtKB-UniRule"/>
</dbReference>
<proteinExistence type="inferred from homology"/>
<dbReference type="PANTHER" id="PTHR45625">
    <property type="entry name" value="PEPTIDYL-PROLYL CIS-TRANS ISOMERASE-RELATED"/>
    <property type="match status" value="1"/>
</dbReference>
<feature type="domain" description="PPIase cyclophilin-type" evidence="6">
    <location>
        <begin position="1"/>
        <end position="119"/>
    </location>
</feature>
<evidence type="ECO:0000259" key="6">
    <source>
        <dbReference type="PROSITE" id="PS50072"/>
    </source>
</evidence>
<keyword evidence="5" id="KW-0697">Rotamase</keyword>
<protein>
    <recommendedName>
        <fullName evidence="5">Peptidyl-prolyl cis-trans isomerase</fullName>
        <shortName evidence="5">PPIase</shortName>
        <ecNumber evidence="5">5.2.1.8</ecNumber>
    </recommendedName>
</protein>
<feature type="non-terminal residue" evidence="7">
    <location>
        <position position="119"/>
    </location>
</feature>
<comment type="subunit">
    <text evidence="4">Part of the activated spliceosome B/catalytic step 1 spliceosome, one of the forms of the spliceosome which has a well-formed active site but still cannot catalyze the branching reaction and is composed at least of 52 proteins, the U2, U5 and U6 snRNAs and the pre-mRNA. Recruited during early steps of activated spliceosome B maturation, it is probably one of the first proteins released from this complex as he matures to the spliceosome C complex. Component of the minor spliceosome, which splices U12-type introns.</text>
</comment>
<evidence type="ECO:0000256" key="5">
    <source>
        <dbReference type="RuleBase" id="RU363019"/>
    </source>
</evidence>
<dbReference type="STRING" id="9233.A0A087QP36"/>